<evidence type="ECO:0000313" key="2">
    <source>
        <dbReference type="Proteomes" id="UP001516400"/>
    </source>
</evidence>
<dbReference type="PANTHER" id="PTHR46601:SF1">
    <property type="entry name" value="ADF-H DOMAIN-CONTAINING PROTEIN"/>
    <property type="match status" value="1"/>
</dbReference>
<protein>
    <submittedName>
        <fullName evidence="1">Uncharacterized protein</fullName>
    </submittedName>
</protein>
<sequence>MSTNLNHNVPAIWAHLEPIMKQLSNSVENVYFLSDGPVTQYRNKYMFFFLACYLPMKYKNIKKFSWNYHEAGHRKGAPDEGDTCSHYRLGRINYPFDYPKYAKLSVDDIYSDSDSEAAGSSNEKINEDSNDSVYKNGDYVLVKFEKKNHEYRYAAVCSKVYEDEEEIFVTFLNVCNEEATLFKVDEKDVSHISHAQICQKLPQPDIVLQGNRVFYNICQRVDVSEE</sequence>
<dbReference type="PANTHER" id="PTHR46601">
    <property type="entry name" value="ULP_PROTEASE DOMAIN-CONTAINING PROTEIN"/>
    <property type="match status" value="1"/>
</dbReference>
<dbReference type="Proteomes" id="UP001516400">
    <property type="component" value="Unassembled WGS sequence"/>
</dbReference>
<comment type="caution">
    <text evidence="1">The sequence shown here is derived from an EMBL/GenBank/DDBJ whole genome shotgun (WGS) entry which is preliminary data.</text>
</comment>
<keyword evidence="2" id="KW-1185">Reference proteome</keyword>
<evidence type="ECO:0000313" key="1">
    <source>
        <dbReference type="EMBL" id="KAL3283191.1"/>
    </source>
</evidence>
<organism evidence="1 2">
    <name type="scientific">Cryptolaemus montrouzieri</name>
    <dbReference type="NCBI Taxonomy" id="559131"/>
    <lineage>
        <taxon>Eukaryota</taxon>
        <taxon>Metazoa</taxon>
        <taxon>Ecdysozoa</taxon>
        <taxon>Arthropoda</taxon>
        <taxon>Hexapoda</taxon>
        <taxon>Insecta</taxon>
        <taxon>Pterygota</taxon>
        <taxon>Neoptera</taxon>
        <taxon>Endopterygota</taxon>
        <taxon>Coleoptera</taxon>
        <taxon>Polyphaga</taxon>
        <taxon>Cucujiformia</taxon>
        <taxon>Coccinelloidea</taxon>
        <taxon>Coccinellidae</taxon>
        <taxon>Scymninae</taxon>
        <taxon>Scymnini</taxon>
        <taxon>Cryptolaemus</taxon>
    </lineage>
</organism>
<accession>A0ABD2NWV4</accession>
<name>A0ABD2NWV4_9CUCU</name>
<dbReference type="EMBL" id="JABFTP020000144">
    <property type="protein sequence ID" value="KAL3283191.1"/>
    <property type="molecule type" value="Genomic_DNA"/>
</dbReference>
<reference evidence="1 2" key="1">
    <citation type="journal article" date="2021" name="BMC Biol.">
        <title>Horizontally acquired antibacterial genes associated with adaptive radiation of ladybird beetles.</title>
        <authorList>
            <person name="Li H.S."/>
            <person name="Tang X.F."/>
            <person name="Huang Y.H."/>
            <person name="Xu Z.Y."/>
            <person name="Chen M.L."/>
            <person name="Du X.Y."/>
            <person name="Qiu B.Y."/>
            <person name="Chen P.T."/>
            <person name="Zhang W."/>
            <person name="Slipinski A."/>
            <person name="Escalona H.E."/>
            <person name="Waterhouse R.M."/>
            <person name="Zwick A."/>
            <person name="Pang H."/>
        </authorList>
    </citation>
    <scope>NUCLEOTIDE SEQUENCE [LARGE SCALE GENOMIC DNA]</scope>
    <source>
        <strain evidence="1">SYSU2018</strain>
    </source>
</reference>
<proteinExistence type="predicted"/>
<dbReference type="AlphaFoldDB" id="A0ABD2NWV4"/>
<gene>
    <name evidence="1" type="ORF">HHI36_006343</name>
</gene>